<organism evidence="1 2">
    <name type="scientific">Neotoma lepida</name>
    <name type="common">Desert woodrat</name>
    <dbReference type="NCBI Taxonomy" id="56216"/>
    <lineage>
        <taxon>Eukaryota</taxon>
        <taxon>Metazoa</taxon>
        <taxon>Chordata</taxon>
        <taxon>Craniata</taxon>
        <taxon>Vertebrata</taxon>
        <taxon>Euteleostomi</taxon>
        <taxon>Mammalia</taxon>
        <taxon>Eutheria</taxon>
        <taxon>Euarchontoglires</taxon>
        <taxon>Glires</taxon>
        <taxon>Rodentia</taxon>
        <taxon>Myomorpha</taxon>
        <taxon>Muroidea</taxon>
        <taxon>Cricetidae</taxon>
        <taxon>Neotominae</taxon>
        <taxon>Neotoma</taxon>
    </lineage>
</organism>
<sequence length="83" mass="9699">MYSKDKCDTSAIPSNSQAWEKLALHTDTHMYLEVYHKVSHYSPAEWTHTTRTSKHGWVNAENYSSKKNGAFRTTELWRCDETC</sequence>
<reference evidence="1 2" key="1">
    <citation type="submission" date="2016-06" db="EMBL/GenBank/DDBJ databases">
        <title>The Draft Genome Sequence and Annotation of the Desert Woodrat Neotoma lepida.</title>
        <authorList>
            <person name="Campbell M."/>
            <person name="Oakeson K.F."/>
            <person name="Yandell M."/>
            <person name="Halpert J.R."/>
            <person name="Dearing D."/>
        </authorList>
    </citation>
    <scope>NUCLEOTIDE SEQUENCE [LARGE SCALE GENOMIC DNA]</scope>
    <source>
        <strain evidence="1">417</strain>
        <tissue evidence="1">Liver</tissue>
    </source>
</reference>
<comment type="caution">
    <text evidence="1">The sequence shown here is derived from an EMBL/GenBank/DDBJ whole genome shotgun (WGS) entry which is preliminary data.</text>
</comment>
<name>A0A1A6H023_NEOLE</name>
<protein>
    <submittedName>
        <fullName evidence="1">Uncharacterized protein</fullName>
    </submittedName>
</protein>
<evidence type="ECO:0000313" key="2">
    <source>
        <dbReference type="Proteomes" id="UP000092124"/>
    </source>
</evidence>
<dbReference type="AlphaFoldDB" id="A0A1A6H023"/>
<proteinExistence type="predicted"/>
<dbReference type="Proteomes" id="UP000092124">
    <property type="component" value="Unassembled WGS sequence"/>
</dbReference>
<accession>A0A1A6H023</accession>
<evidence type="ECO:0000313" key="1">
    <source>
        <dbReference type="EMBL" id="OBS71938.1"/>
    </source>
</evidence>
<dbReference type="EMBL" id="LZPO01055298">
    <property type="protein sequence ID" value="OBS71938.1"/>
    <property type="molecule type" value="Genomic_DNA"/>
</dbReference>
<gene>
    <name evidence="1" type="ORF">A6R68_13487</name>
</gene>
<keyword evidence="2" id="KW-1185">Reference proteome</keyword>